<evidence type="ECO:0000313" key="2">
    <source>
        <dbReference type="Proteomes" id="UP000254879"/>
    </source>
</evidence>
<dbReference type="Proteomes" id="UP000254879">
    <property type="component" value="Unassembled WGS sequence"/>
</dbReference>
<name>A0A378MGB7_LISGR</name>
<protein>
    <submittedName>
        <fullName evidence="1">Uncharacterized protein</fullName>
    </submittedName>
</protein>
<gene>
    <name evidence="1" type="ORF">NCTC10815_02696</name>
</gene>
<organism evidence="1 2">
    <name type="scientific">Listeria grayi</name>
    <name type="common">Listeria murrayi</name>
    <dbReference type="NCBI Taxonomy" id="1641"/>
    <lineage>
        <taxon>Bacteria</taxon>
        <taxon>Bacillati</taxon>
        <taxon>Bacillota</taxon>
        <taxon>Bacilli</taxon>
        <taxon>Bacillales</taxon>
        <taxon>Listeriaceae</taxon>
        <taxon>Listeria</taxon>
    </lineage>
</organism>
<reference evidence="1 2" key="1">
    <citation type="submission" date="2018-06" db="EMBL/GenBank/DDBJ databases">
        <authorList>
            <consortium name="Pathogen Informatics"/>
            <person name="Doyle S."/>
        </authorList>
    </citation>
    <scope>NUCLEOTIDE SEQUENCE [LARGE SCALE GENOMIC DNA]</scope>
    <source>
        <strain evidence="2">NCTC 10815</strain>
    </source>
</reference>
<dbReference type="AlphaFoldDB" id="A0A378MGB7"/>
<evidence type="ECO:0000313" key="1">
    <source>
        <dbReference type="EMBL" id="STY45321.1"/>
    </source>
</evidence>
<proteinExistence type="predicted"/>
<sequence length="56" mass="6123">MKEKQGESGKENGFLYTFDAGNPDFLLVGMVEDVNGRGGSGLVIKQLKPLVESMYK</sequence>
<accession>A0A378MGB7</accession>
<dbReference type="EMBL" id="UGPG01000001">
    <property type="protein sequence ID" value="STY45321.1"/>
    <property type="molecule type" value="Genomic_DNA"/>
</dbReference>